<name>A0A4R5BR34_9PSEU</name>
<reference evidence="2 3" key="1">
    <citation type="submission" date="2019-03" db="EMBL/GenBank/DDBJ databases">
        <title>Draft genome sequences of novel Actinobacteria.</title>
        <authorList>
            <person name="Sahin N."/>
            <person name="Ay H."/>
            <person name="Saygin H."/>
        </authorList>
    </citation>
    <scope>NUCLEOTIDE SEQUENCE [LARGE SCALE GENOMIC DNA]</scope>
    <source>
        <strain evidence="2 3">5K548</strain>
    </source>
</reference>
<dbReference type="Gene3D" id="3.40.50.850">
    <property type="entry name" value="Isochorismatase-like"/>
    <property type="match status" value="1"/>
</dbReference>
<sequence length="221" mass="23977">MAKEANELARPASSLLTPDDSVLILIDHQSQMAFSVQSTTIAEVADNTAQLAASARLFGVPTLLTTVAESFSGPVFEKVTAELDDDVVRNRVERTTVNAWEDPRVVDWVLSTGRKKIVIAGLWTEVCVAFPVLSAIEAGFEVYFVEDASGGVSETAHRASVDRMVQAGGVPVTSAQYLYELHRDWANADKYNDVIAIAKKYQGVFGVGIEYHQDKAARGAE</sequence>
<dbReference type="Proteomes" id="UP000294723">
    <property type="component" value="Unassembled WGS sequence"/>
</dbReference>
<dbReference type="EMBL" id="SMLA01000012">
    <property type="protein sequence ID" value="TDD89428.1"/>
    <property type="molecule type" value="Genomic_DNA"/>
</dbReference>
<gene>
    <name evidence="2" type="ORF">E1202_11300</name>
</gene>
<comment type="caution">
    <text evidence="2">The sequence shown here is derived from an EMBL/GenBank/DDBJ whole genome shotgun (WGS) entry which is preliminary data.</text>
</comment>
<evidence type="ECO:0000259" key="1">
    <source>
        <dbReference type="Pfam" id="PF00857"/>
    </source>
</evidence>
<dbReference type="CDD" id="cd01012">
    <property type="entry name" value="YcaC_related"/>
    <property type="match status" value="1"/>
</dbReference>
<dbReference type="GO" id="GO:0016787">
    <property type="term" value="F:hydrolase activity"/>
    <property type="evidence" value="ECO:0007669"/>
    <property type="project" value="UniProtKB-KW"/>
</dbReference>
<dbReference type="InterPro" id="IPR053152">
    <property type="entry name" value="Hydrolase_YcaC-like"/>
</dbReference>
<dbReference type="PANTHER" id="PTHR43559">
    <property type="entry name" value="HYDROLASE YCAC-RELATED"/>
    <property type="match status" value="1"/>
</dbReference>
<dbReference type="RefSeq" id="WP_132682766.1">
    <property type="nucleotide sequence ID" value="NZ_SMLA01000012.1"/>
</dbReference>
<evidence type="ECO:0000313" key="2">
    <source>
        <dbReference type="EMBL" id="TDD89428.1"/>
    </source>
</evidence>
<keyword evidence="2" id="KW-0378">Hydrolase</keyword>
<dbReference type="Pfam" id="PF00857">
    <property type="entry name" value="Isochorismatase"/>
    <property type="match status" value="1"/>
</dbReference>
<keyword evidence="3" id="KW-1185">Reference proteome</keyword>
<dbReference type="SUPFAM" id="SSF52499">
    <property type="entry name" value="Isochorismatase-like hydrolases"/>
    <property type="match status" value="1"/>
</dbReference>
<dbReference type="InterPro" id="IPR036380">
    <property type="entry name" value="Isochorismatase-like_sf"/>
</dbReference>
<feature type="domain" description="Isochorismatase-like" evidence="1">
    <location>
        <begin position="21"/>
        <end position="176"/>
    </location>
</feature>
<dbReference type="PANTHER" id="PTHR43559:SF1">
    <property type="entry name" value="HYDROLASE"/>
    <property type="match status" value="1"/>
</dbReference>
<proteinExistence type="predicted"/>
<dbReference type="InterPro" id="IPR000868">
    <property type="entry name" value="Isochorismatase-like_dom"/>
</dbReference>
<accession>A0A4R5BR34</accession>
<dbReference type="AlphaFoldDB" id="A0A4R5BR34"/>
<organism evidence="2 3">
    <name type="scientific">Saccharopolyspora karakumensis</name>
    <dbReference type="NCBI Taxonomy" id="2530386"/>
    <lineage>
        <taxon>Bacteria</taxon>
        <taxon>Bacillati</taxon>
        <taxon>Actinomycetota</taxon>
        <taxon>Actinomycetes</taxon>
        <taxon>Pseudonocardiales</taxon>
        <taxon>Pseudonocardiaceae</taxon>
        <taxon>Saccharopolyspora</taxon>
    </lineage>
</organism>
<protein>
    <submittedName>
        <fullName evidence="2">Hydrolase</fullName>
    </submittedName>
</protein>
<evidence type="ECO:0000313" key="3">
    <source>
        <dbReference type="Proteomes" id="UP000294723"/>
    </source>
</evidence>